<dbReference type="Proteomes" id="UP001169242">
    <property type="component" value="Unassembled WGS sequence"/>
</dbReference>
<reference evidence="1" key="1">
    <citation type="journal article" date="2023" name="Int. J. Syst. Evol. Microbiol.">
        <title>&lt;i&gt;Holtiella tumoricola&lt;/i&gt; gen. nov. sp. nov., isolated from a human clinical sample.</title>
        <authorList>
            <person name="Allen-Vercoe E."/>
            <person name="Daigneault M.C."/>
            <person name="Vancuren S.J."/>
            <person name="Cochrane K."/>
            <person name="O'Neal L.L."/>
            <person name="Sankaranarayanan K."/>
            <person name="Lawson P.A."/>
        </authorList>
    </citation>
    <scope>NUCLEOTIDE SEQUENCE</scope>
    <source>
        <strain evidence="1">CC70A</strain>
    </source>
</reference>
<evidence type="ECO:0000313" key="1">
    <source>
        <dbReference type="EMBL" id="MDA3732358.1"/>
    </source>
</evidence>
<proteinExistence type="predicted"/>
<dbReference type="EMBL" id="JAQIFT010000047">
    <property type="protein sequence ID" value="MDA3732358.1"/>
    <property type="molecule type" value="Genomic_DNA"/>
</dbReference>
<protein>
    <submittedName>
        <fullName evidence="1">Uncharacterized protein</fullName>
    </submittedName>
</protein>
<keyword evidence="2" id="KW-1185">Reference proteome</keyword>
<accession>A0AA42DPG5</accession>
<name>A0AA42DPG5_9FIRM</name>
<dbReference type="RefSeq" id="WP_271012538.1">
    <property type="nucleotide sequence ID" value="NZ_JAQIFT010000047.1"/>
</dbReference>
<organism evidence="1 2">
    <name type="scientific">Holtiella tumoricola</name>
    <dbReference type="NCBI Taxonomy" id="3018743"/>
    <lineage>
        <taxon>Bacteria</taxon>
        <taxon>Bacillati</taxon>
        <taxon>Bacillota</taxon>
        <taxon>Clostridia</taxon>
        <taxon>Lachnospirales</taxon>
        <taxon>Cellulosilyticaceae</taxon>
        <taxon>Holtiella</taxon>
    </lineage>
</organism>
<comment type="caution">
    <text evidence="1">The sequence shown here is derived from an EMBL/GenBank/DDBJ whole genome shotgun (WGS) entry which is preliminary data.</text>
</comment>
<evidence type="ECO:0000313" key="2">
    <source>
        <dbReference type="Proteomes" id="UP001169242"/>
    </source>
</evidence>
<gene>
    <name evidence="1" type="ORF">PBV87_12755</name>
</gene>
<dbReference type="AlphaFoldDB" id="A0AA42DPG5"/>
<sequence>MQGDCWSVHVNEEVYEILRKLAREQDITMSQLTIKLILEEKAYREIYGYERMKIDEQENEEENFKL</sequence>